<evidence type="ECO:0000313" key="3">
    <source>
        <dbReference type="Proteomes" id="UP001177023"/>
    </source>
</evidence>
<organism evidence="2 3">
    <name type="scientific">Mesorhabditis spiculigera</name>
    <dbReference type="NCBI Taxonomy" id="96644"/>
    <lineage>
        <taxon>Eukaryota</taxon>
        <taxon>Metazoa</taxon>
        <taxon>Ecdysozoa</taxon>
        <taxon>Nematoda</taxon>
        <taxon>Chromadorea</taxon>
        <taxon>Rhabditida</taxon>
        <taxon>Rhabditina</taxon>
        <taxon>Rhabditomorpha</taxon>
        <taxon>Rhabditoidea</taxon>
        <taxon>Rhabditidae</taxon>
        <taxon>Mesorhabditinae</taxon>
        <taxon>Mesorhabditis</taxon>
    </lineage>
</organism>
<keyword evidence="1" id="KW-1133">Transmembrane helix</keyword>
<dbReference type="EMBL" id="CATQJA010002644">
    <property type="protein sequence ID" value="CAJ0576439.1"/>
    <property type="molecule type" value="Genomic_DNA"/>
</dbReference>
<evidence type="ECO:0000256" key="1">
    <source>
        <dbReference type="SAM" id="Phobius"/>
    </source>
</evidence>
<protein>
    <submittedName>
        <fullName evidence="2">Uncharacterized protein</fullName>
    </submittedName>
</protein>
<evidence type="ECO:0000313" key="2">
    <source>
        <dbReference type="EMBL" id="CAJ0576439.1"/>
    </source>
</evidence>
<dbReference type="AlphaFoldDB" id="A0AA36CWQ4"/>
<feature type="non-terminal residue" evidence="2">
    <location>
        <position position="1"/>
    </location>
</feature>
<gene>
    <name evidence="2" type="ORF">MSPICULIGERA_LOCUS14732</name>
</gene>
<accession>A0AA36CWQ4</accession>
<keyword evidence="1" id="KW-0812">Transmembrane</keyword>
<reference evidence="2" key="1">
    <citation type="submission" date="2023-06" db="EMBL/GenBank/DDBJ databases">
        <authorList>
            <person name="Delattre M."/>
        </authorList>
    </citation>
    <scope>NUCLEOTIDE SEQUENCE</scope>
    <source>
        <strain evidence="2">AF72</strain>
    </source>
</reference>
<sequence length="111" mass="13027">MLPTDREMLLEVGWGLGLIFAVIGVWDLVMALYMPAETCSTPCSTRFEILFIHLFIWSGIAIAILYANCEWAEQLRVKRACGWYYRKLRAQWHASWRYLLLVISIMNYLFS</sequence>
<name>A0AA36CWQ4_9BILA</name>
<feature type="transmembrane region" description="Helical" evidence="1">
    <location>
        <begin position="12"/>
        <end position="34"/>
    </location>
</feature>
<comment type="caution">
    <text evidence="2">The sequence shown here is derived from an EMBL/GenBank/DDBJ whole genome shotgun (WGS) entry which is preliminary data.</text>
</comment>
<proteinExistence type="predicted"/>
<keyword evidence="3" id="KW-1185">Reference proteome</keyword>
<dbReference type="Proteomes" id="UP001177023">
    <property type="component" value="Unassembled WGS sequence"/>
</dbReference>
<feature type="transmembrane region" description="Helical" evidence="1">
    <location>
        <begin position="49"/>
        <end position="69"/>
    </location>
</feature>
<keyword evidence="1" id="KW-0472">Membrane</keyword>
<feature type="transmembrane region" description="Helical" evidence="1">
    <location>
        <begin position="90"/>
        <end position="110"/>
    </location>
</feature>